<dbReference type="InterPro" id="IPR050445">
    <property type="entry name" value="Bact_polysacc_biosynth/exp"/>
</dbReference>
<accession>A0A0F9SRF5</accession>
<comment type="caution">
    <text evidence="1">The sequence shown here is derived from an EMBL/GenBank/DDBJ whole genome shotgun (WGS) entry which is preliminary data.</text>
</comment>
<dbReference type="GO" id="GO:0004713">
    <property type="term" value="F:protein tyrosine kinase activity"/>
    <property type="evidence" value="ECO:0007669"/>
    <property type="project" value="TreeGrafter"/>
</dbReference>
<reference evidence="1" key="1">
    <citation type="journal article" date="2015" name="Nature">
        <title>Complex archaea that bridge the gap between prokaryotes and eukaryotes.</title>
        <authorList>
            <person name="Spang A."/>
            <person name="Saw J.H."/>
            <person name="Jorgensen S.L."/>
            <person name="Zaremba-Niedzwiedzka K."/>
            <person name="Martijn J."/>
            <person name="Lind A.E."/>
            <person name="van Eijk R."/>
            <person name="Schleper C."/>
            <person name="Guy L."/>
            <person name="Ettema T.J."/>
        </authorList>
    </citation>
    <scope>NUCLEOTIDE SEQUENCE</scope>
</reference>
<dbReference type="Gene3D" id="3.40.50.300">
    <property type="entry name" value="P-loop containing nucleotide triphosphate hydrolases"/>
    <property type="match status" value="1"/>
</dbReference>
<organism evidence="1">
    <name type="scientific">marine sediment metagenome</name>
    <dbReference type="NCBI Taxonomy" id="412755"/>
    <lineage>
        <taxon>unclassified sequences</taxon>
        <taxon>metagenomes</taxon>
        <taxon>ecological metagenomes</taxon>
    </lineage>
</organism>
<gene>
    <name evidence="1" type="ORF">LCGC14_0742140</name>
</gene>
<evidence type="ECO:0000313" key="1">
    <source>
        <dbReference type="EMBL" id="KKN39566.1"/>
    </source>
</evidence>
<name>A0A0F9SRF5_9ZZZZ</name>
<evidence type="ECO:0008006" key="2">
    <source>
        <dbReference type="Google" id="ProtNLM"/>
    </source>
</evidence>
<dbReference type="SUPFAM" id="SSF52540">
    <property type="entry name" value="P-loop containing nucleoside triphosphate hydrolases"/>
    <property type="match status" value="1"/>
</dbReference>
<dbReference type="PANTHER" id="PTHR32309:SF13">
    <property type="entry name" value="FERRIC ENTEROBACTIN TRANSPORT PROTEIN FEPE"/>
    <property type="match status" value="1"/>
</dbReference>
<dbReference type="AlphaFoldDB" id="A0A0F9SRF5"/>
<dbReference type="GO" id="GO:0005886">
    <property type="term" value="C:plasma membrane"/>
    <property type="evidence" value="ECO:0007669"/>
    <property type="project" value="TreeGrafter"/>
</dbReference>
<protein>
    <recommendedName>
        <fullName evidence="2">AAA domain-containing protein</fullName>
    </recommendedName>
</protein>
<dbReference type="PANTHER" id="PTHR32309">
    <property type="entry name" value="TYROSINE-PROTEIN KINASE"/>
    <property type="match status" value="1"/>
</dbReference>
<dbReference type="InterPro" id="IPR027417">
    <property type="entry name" value="P-loop_NTPase"/>
</dbReference>
<dbReference type="EMBL" id="LAZR01001756">
    <property type="protein sequence ID" value="KKN39566.1"/>
    <property type="molecule type" value="Genomic_DNA"/>
</dbReference>
<proteinExistence type="predicted"/>
<sequence length="94" mass="10887">MEETKKKFDVVLFDTPPVLAVVDAVIISSFTDSTVFIVHAGKTEQKPFLQAVEEMKKAKAKIIGVLFNEVKIKRDGYYSSYYRYHYSDEEERTE</sequence>